<dbReference type="AlphaFoldDB" id="A0A423Q2M0"/>
<evidence type="ECO:0000259" key="2">
    <source>
        <dbReference type="Pfam" id="PF00817"/>
    </source>
</evidence>
<dbReference type="Proteomes" id="UP000285310">
    <property type="component" value="Unassembled WGS sequence"/>
</dbReference>
<sequence>MWLALRFVHWPLDARRDDEATHARVVVAAQRQRQRIVAACPEALSAGIRLGMDLADARLRRADIEVFQRRIAPERAALARLAGWAWGYSNEVHWAIADDHIECSRLVLEIGASLKLFHGRQRLLSSIEQDLSGFAYRYQAGLGTSPQAALAFARAEPAIRQDGVLGDLPIHCLCLANEAEQTLAASGITHTDALLALPPAALARRFGRSVLDALERLQGQRPHGLSLYDLPPRYDTRHELFGAIDNTQGLVFVLRRVFEEVAVFLSGADSAIQTLRLTLIHEDEQTTKLVLKLSAPSHDARHLERVAHERLSQVSLTAPVLAIGLTSDRLRRSAHDQRRLWAMQAESSEAAWPGVLDRIRARLGHEAVGWIHARADHRPDRGSYHADRPADAEAADRIATDQTSAPRPIWLLDVPERVGADEARCFRWISGPERIESGWWDGGQRRDYYRVLDDTGRLLWIFRDLGVASADAPDYYVHGLFG</sequence>
<dbReference type="Pfam" id="PF00817">
    <property type="entry name" value="IMS"/>
    <property type="match status" value="1"/>
</dbReference>
<dbReference type="PANTHER" id="PTHR35369:SF2">
    <property type="entry name" value="BLR3025 PROTEIN"/>
    <property type="match status" value="1"/>
</dbReference>
<dbReference type="GO" id="GO:0006281">
    <property type="term" value="P:DNA repair"/>
    <property type="evidence" value="ECO:0007669"/>
    <property type="project" value="InterPro"/>
</dbReference>
<dbReference type="OrthoDB" id="5298951at2"/>
<organism evidence="3 4">
    <name type="scientific">Salinisphaera japonica YTM-1</name>
    <dbReference type="NCBI Taxonomy" id="1209778"/>
    <lineage>
        <taxon>Bacteria</taxon>
        <taxon>Pseudomonadati</taxon>
        <taxon>Pseudomonadota</taxon>
        <taxon>Gammaproteobacteria</taxon>
        <taxon>Salinisphaerales</taxon>
        <taxon>Salinisphaeraceae</taxon>
        <taxon>Salinisphaera</taxon>
    </lineage>
</organism>
<evidence type="ECO:0000313" key="4">
    <source>
        <dbReference type="Proteomes" id="UP000285310"/>
    </source>
</evidence>
<reference evidence="3 4" key="1">
    <citation type="submission" date="2013-10" db="EMBL/GenBank/DDBJ databases">
        <title>Salinisphaera japonica YTM-1 Genome Sequencing.</title>
        <authorList>
            <person name="Lai Q."/>
            <person name="Li C."/>
            <person name="Shao Z."/>
        </authorList>
    </citation>
    <scope>NUCLEOTIDE SEQUENCE [LARGE SCALE GENOMIC DNA]</scope>
    <source>
        <strain evidence="3 4">YTM-1</strain>
    </source>
</reference>
<dbReference type="InterPro" id="IPR050356">
    <property type="entry name" value="SulA_CellDiv_inhibitor"/>
</dbReference>
<protein>
    <recommendedName>
        <fullName evidence="2">UmuC domain-containing protein</fullName>
    </recommendedName>
</protein>
<dbReference type="EMBL" id="AYKG01000001">
    <property type="protein sequence ID" value="ROO32897.1"/>
    <property type="molecule type" value="Genomic_DNA"/>
</dbReference>
<keyword evidence="1" id="KW-0227">DNA damage</keyword>
<comment type="caution">
    <text evidence="3">The sequence shown here is derived from an EMBL/GenBank/DDBJ whole genome shotgun (WGS) entry which is preliminary data.</text>
</comment>
<proteinExistence type="predicted"/>
<dbReference type="InParanoid" id="A0A423Q2M0"/>
<keyword evidence="4" id="KW-1185">Reference proteome</keyword>
<dbReference type="RefSeq" id="WP_123656622.1">
    <property type="nucleotide sequence ID" value="NZ_AYKG01000001.1"/>
</dbReference>
<dbReference type="PANTHER" id="PTHR35369">
    <property type="entry name" value="BLR3025 PROTEIN-RELATED"/>
    <property type="match status" value="1"/>
</dbReference>
<evidence type="ECO:0000256" key="1">
    <source>
        <dbReference type="ARBA" id="ARBA00022763"/>
    </source>
</evidence>
<dbReference type="CDD" id="cd03468">
    <property type="entry name" value="PolY_like"/>
    <property type="match status" value="1"/>
</dbReference>
<gene>
    <name evidence="3" type="ORF">SAJA_00110</name>
</gene>
<feature type="domain" description="UmuC" evidence="2">
    <location>
        <begin position="17"/>
        <end position="149"/>
    </location>
</feature>
<dbReference type="SUPFAM" id="SSF56672">
    <property type="entry name" value="DNA/RNA polymerases"/>
    <property type="match status" value="1"/>
</dbReference>
<accession>A0A423Q2M0</accession>
<name>A0A423Q2M0_9GAMM</name>
<dbReference type="InterPro" id="IPR001126">
    <property type="entry name" value="UmuC"/>
</dbReference>
<evidence type="ECO:0000313" key="3">
    <source>
        <dbReference type="EMBL" id="ROO32897.1"/>
    </source>
</evidence>
<dbReference type="InterPro" id="IPR043502">
    <property type="entry name" value="DNA/RNA_pol_sf"/>
</dbReference>